<organism evidence="1 2">
    <name type="scientific">Streptomyces sp. 900105245</name>
    <dbReference type="NCBI Taxonomy" id="3154379"/>
    <lineage>
        <taxon>Bacteria</taxon>
        <taxon>Bacillati</taxon>
        <taxon>Actinomycetota</taxon>
        <taxon>Actinomycetes</taxon>
        <taxon>Kitasatosporales</taxon>
        <taxon>Streptomycetaceae</taxon>
        <taxon>Streptomyces</taxon>
    </lineage>
</organism>
<proteinExistence type="predicted"/>
<gene>
    <name evidence="1" type="ORF">ABT272_18195</name>
</gene>
<name>A0ABV1U7F9_9ACTN</name>
<protein>
    <submittedName>
        <fullName evidence="1">Uncharacterized protein</fullName>
    </submittedName>
</protein>
<sequence length="80" mass="8476">MADIPDELIALECTAEAARARLAGLTGDEYEAQVRRWRAAQDAVQAAIGAHAEATGAGRTDVERAVQQAVRCAQEDPAVE</sequence>
<evidence type="ECO:0000313" key="2">
    <source>
        <dbReference type="Proteomes" id="UP001470023"/>
    </source>
</evidence>
<evidence type="ECO:0000313" key="1">
    <source>
        <dbReference type="EMBL" id="MER6429653.1"/>
    </source>
</evidence>
<keyword evidence="2" id="KW-1185">Reference proteome</keyword>
<comment type="caution">
    <text evidence="1">The sequence shown here is derived from an EMBL/GenBank/DDBJ whole genome shotgun (WGS) entry which is preliminary data.</text>
</comment>
<accession>A0ABV1U7F9</accession>
<reference evidence="1 2" key="1">
    <citation type="submission" date="2024-06" db="EMBL/GenBank/DDBJ databases">
        <title>The Natural Products Discovery Center: Release of the First 8490 Sequenced Strains for Exploring Actinobacteria Biosynthetic Diversity.</title>
        <authorList>
            <person name="Kalkreuter E."/>
            <person name="Kautsar S.A."/>
            <person name="Yang D."/>
            <person name="Bader C.D."/>
            <person name="Teijaro C.N."/>
            <person name="Fluegel L."/>
            <person name="Davis C.M."/>
            <person name="Simpson J.R."/>
            <person name="Lauterbach L."/>
            <person name="Steele A.D."/>
            <person name="Gui C."/>
            <person name="Meng S."/>
            <person name="Li G."/>
            <person name="Viehrig K."/>
            <person name="Ye F."/>
            <person name="Su P."/>
            <person name="Kiefer A.F."/>
            <person name="Nichols A."/>
            <person name="Cepeda A.J."/>
            <person name="Yan W."/>
            <person name="Fan B."/>
            <person name="Jiang Y."/>
            <person name="Adhikari A."/>
            <person name="Zheng C.-J."/>
            <person name="Schuster L."/>
            <person name="Cowan T.M."/>
            <person name="Smanski M.J."/>
            <person name="Chevrette M.G."/>
            <person name="De Carvalho L.P.S."/>
            <person name="Shen B."/>
        </authorList>
    </citation>
    <scope>NUCLEOTIDE SEQUENCE [LARGE SCALE GENOMIC DNA]</scope>
    <source>
        <strain evidence="1 2">NPDC001166</strain>
    </source>
</reference>
<dbReference type="RefSeq" id="WP_185091504.1">
    <property type="nucleotide sequence ID" value="NZ_JBEOYA010000025.1"/>
</dbReference>
<dbReference type="EMBL" id="JBEPAZ010000013">
    <property type="protein sequence ID" value="MER6429653.1"/>
    <property type="molecule type" value="Genomic_DNA"/>
</dbReference>
<dbReference type="Proteomes" id="UP001470023">
    <property type="component" value="Unassembled WGS sequence"/>
</dbReference>